<sequence length="330" mass="35538">MDSSLFGDVENNKNFTTNLERTLEQAGKNAIQMWWAEITKYGPIDQIQNIFYTHLGISSFAKIASDLTTGVGCSIVNCGSSINVVCHYETTLKNAVKLYNCGPYCNQCPGGRTACVNGLCPVTDGQCPASTTAAANEMCPNNVGMSDPIRTAVLDKHNALRSALATYTVPNGKTGKMLRRASKMPTLTYNCDLEKTAYEHALKCDQMGTTSRDHLTENSHSFTTTTKALTEAATEAADLWWSEITALEAGIDQIQNLYYTHLGISSFGKMASDLTTQVGCGVAKCDSVINVVCHYNTTLANAVELYTIGPSCNRCPQGQTGCVNGLCPAE</sequence>
<dbReference type="SMART" id="SM00198">
    <property type="entry name" value="SCP"/>
    <property type="match status" value="1"/>
</dbReference>
<proteinExistence type="predicted"/>
<dbReference type="OrthoDB" id="5878138at2759"/>
<dbReference type="InterPro" id="IPR014044">
    <property type="entry name" value="CAP_dom"/>
</dbReference>
<evidence type="ECO:0000313" key="2">
    <source>
        <dbReference type="EMBL" id="KHJ98455.1"/>
    </source>
</evidence>
<dbReference type="EMBL" id="KN549309">
    <property type="protein sequence ID" value="KHJ98455.1"/>
    <property type="molecule type" value="Genomic_DNA"/>
</dbReference>
<name>A0A0B1TSQ8_OESDE</name>
<accession>A0A0B1TSQ8</accession>
<reference evidence="2 3" key="1">
    <citation type="submission" date="2014-03" db="EMBL/GenBank/DDBJ databases">
        <title>Draft genome of the hookworm Oesophagostomum dentatum.</title>
        <authorList>
            <person name="Mitreva M."/>
        </authorList>
    </citation>
    <scope>NUCLEOTIDE SEQUENCE [LARGE SCALE GENOMIC DNA]</scope>
    <source>
        <strain evidence="2 3">OD-Hann</strain>
    </source>
</reference>
<dbReference type="SUPFAM" id="SSF55797">
    <property type="entry name" value="PR-1-like"/>
    <property type="match status" value="2"/>
</dbReference>
<feature type="domain" description="SCP" evidence="1">
    <location>
        <begin position="148"/>
        <end position="299"/>
    </location>
</feature>
<dbReference type="Gene3D" id="3.40.33.10">
    <property type="entry name" value="CAP"/>
    <property type="match status" value="2"/>
</dbReference>
<dbReference type="InterPro" id="IPR001283">
    <property type="entry name" value="CRISP-related"/>
</dbReference>
<organism evidence="2 3">
    <name type="scientific">Oesophagostomum dentatum</name>
    <name type="common">Nodular worm</name>
    <dbReference type="NCBI Taxonomy" id="61180"/>
    <lineage>
        <taxon>Eukaryota</taxon>
        <taxon>Metazoa</taxon>
        <taxon>Ecdysozoa</taxon>
        <taxon>Nematoda</taxon>
        <taxon>Chromadorea</taxon>
        <taxon>Rhabditida</taxon>
        <taxon>Rhabditina</taxon>
        <taxon>Rhabditomorpha</taxon>
        <taxon>Strongyloidea</taxon>
        <taxon>Strongylidae</taxon>
        <taxon>Oesophagostomum</taxon>
    </lineage>
</organism>
<dbReference type="Proteomes" id="UP000053660">
    <property type="component" value="Unassembled WGS sequence"/>
</dbReference>
<dbReference type="Pfam" id="PF00188">
    <property type="entry name" value="CAP"/>
    <property type="match status" value="2"/>
</dbReference>
<protein>
    <submittedName>
        <fullName evidence="2">SCP-like protein</fullName>
    </submittedName>
</protein>
<gene>
    <name evidence="2" type="ORF">OESDEN_01549</name>
</gene>
<dbReference type="AlphaFoldDB" id="A0A0B1TSQ8"/>
<dbReference type="InterPro" id="IPR035940">
    <property type="entry name" value="CAP_sf"/>
</dbReference>
<evidence type="ECO:0000259" key="1">
    <source>
        <dbReference type="SMART" id="SM00198"/>
    </source>
</evidence>
<evidence type="ECO:0000313" key="3">
    <source>
        <dbReference type="Proteomes" id="UP000053660"/>
    </source>
</evidence>
<keyword evidence="3" id="KW-1185">Reference proteome</keyword>
<dbReference type="PANTHER" id="PTHR10334">
    <property type="entry name" value="CYSTEINE-RICH SECRETORY PROTEIN-RELATED"/>
    <property type="match status" value="1"/>
</dbReference>
<dbReference type="CDD" id="cd05380">
    <property type="entry name" value="CAP_euk"/>
    <property type="match status" value="2"/>
</dbReference>